<evidence type="ECO:0000313" key="2">
    <source>
        <dbReference type="Proteomes" id="UP000647587"/>
    </source>
</evidence>
<dbReference type="InterPro" id="IPR036388">
    <property type="entry name" value="WH-like_DNA-bd_sf"/>
</dbReference>
<evidence type="ECO:0000313" key="1">
    <source>
        <dbReference type="EMBL" id="GGK36450.1"/>
    </source>
</evidence>
<dbReference type="InterPro" id="IPR009057">
    <property type="entry name" value="Homeodomain-like_sf"/>
</dbReference>
<dbReference type="PANTHER" id="PTHR34849:SF3">
    <property type="entry name" value="SSR2962 PROTEIN"/>
    <property type="match status" value="1"/>
</dbReference>
<dbReference type="SUPFAM" id="SSF46689">
    <property type="entry name" value="Homeodomain-like"/>
    <property type="match status" value="1"/>
</dbReference>
<accession>A0ABQ2F115</accession>
<proteinExistence type="predicted"/>
<dbReference type="EMBL" id="BMPP01000016">
    <property type="protein sequence ID" value="GGK36450.1"/>
    <property type="molecule type" value="Genomic_DNA"/>
</dbReference>
<dbReference type="Pfam" id="PF04255">
    <property type="entry name" value="DUF433"/>
    <property type="match status" value="1"/>
</dbReference>
<keyword evidence="2" id="KW-1185">Reference proteome</keyword>
<organism evidence="1 2">
    <name type="scientific">Deinococcus malanensis</name>
    <dbReference type="NCBI Taxonomy" id="1706855"/>
    <lineage>
        <taxon>Bacteria</taxon>
        <taxon>Thermotogati</taxon>
        <taxon>Deinococcota</taxon>
        <taxon>Deinococci</taxon>
        <taxon>Deinococcales</taxon>
        <taxon>Deinococcaceae</taxon>
        <taxon>Deinococcus</taxon>
    </lineage>
</organism>
<name>A0ABQ2F115_9DEIO</name>
<dbReference type="PANTHER" id="PTHR34849">
    <property type="entry name" value="SSL5025 PROTEIN"/>
    <property type="match status" value="1"/>
</dbReference>
<dbReference type="InterPro" id="IPR007367">
    <property type="entry name" value="DUF433"/>
</dbReference>
<protein>
    <recommendedName>
        <fullName evidence="3">Antitoxin</fullName>
    </recommendedName>
</protein>
<dbReference type="Gene3D" id="1.10.10.10">
    <property type="entry name" value="Winged helix-like DNA-binding domain superfamily/Winged helix DNA-binding domain"/>
    <property type="match status" value="1"/>
</dbReference>
<gene>
    <name evidence="1" type="ORF">GCM10008955_32860</name>
</gene>
<dbReference type="Proteomes" id="UP000647587">
    <property type="component" value="Unassembled WGS sequence"/>
</dbReference>
<dbReference type="RefSeq" id="WP_189010709.1">
    <property type="nucleotide sequence ID" value="NZ_BMPP01000016.1"/>
</dbReference>
<comment type="caution">
    <text evidence="1">The sequence shown here is derived from an EMBL/GenBank/DDBJ whole genome shotgun (WGS) entry which is preliminary data.</text>
</comment>
<evidence type="ECO:0008006" key="3">
    <source>
        <dbReference type="Google" id="ProtNLM"/>
    </source>
</evidence>
<sequence>MNERIVIDPNICNGRPTVRGTRITAQTIVEFLAAGDSVEDVLEEYPSLTREDILACLAYSSRLLAHQFTLEKIA</sequence>
<reference evidence="2" key="1">
    <citation type="journal article" date="2019" name="Int. J. Syst. Evol. Microbiol.">
        <title>The Global Catalogue of Microorganisms (GCM) 10K type strain sequencing project: providing services to taxonomists for standard genome sequencing and annotation.</title>
        <authorList>
            <consortium name="The Broad Institute Genomics Platform"/>
            <consortium name="The Broad Institute Genome Sequencing Center for Infectious Disease"/>
            <person name="Wu L."/>
            <person name="Ma J."/>
        </authorList>
    </citation>
    <scope>NUCLEOTIDE SEQUENCE [LARGE SCALE GENOMIC DNA]</scope>
    <source>
        <strain evidence="2">JCM 30331</strain>
    </source>
</reference>